<dbReference type="UniPathway" id="UPA00109">
    <property type="reaction ID" value="UER00183"/>
</dbReference>
<evidence type="ECO:0000256" key="1">
    <source>
        <dbReference type="ARBA" id="ARBA00004714"/>
    </source>
</evidence>
<dbReference type="SUPFAM" id="SSF51569">
    <property type="entry name" value="Aldolase"/>
    <property type="match status" value="1"/>
</dbReference>
<comment type="similarity">
    <text evidence="2">Belongs to the class I fructose-bisphosphate aldolase family.</text>
</comment>
<dbReference type="InterPro" id="IPR013785">
    <property type="entry name" value="Aldolase_TIM"/>
</dbReference>
<dbReference type="GO" id="GO:0004332">
    <property type="term" value="F:fructose-bisphosphate aldolase activity"/>
    <property type="evidence" value="ECO:0007669"/>
    <property type="project" value="UniProtKB-EC"/>
</dbReference>
<evidence type="ECO:0000313" key="6">
    <source>
        <dbReference type="EMBL" id="EAR90834.2"/>
    </source>
</evidence>
<name>I7M7A0_TETTS</name>
<protein>
    <recommendedName>
        <fullName evidence="3">fructose-bisphosphate aldolase</fullName>
        <ecNumber evidence="3">4.1.2.13</ecNumber>
    </recommendedName>
</protein>
<dbReference type="Gene3D" id="3.20.20.70">
    <property type="entry name" value="Aldolase class I"/>
    <property type="match status" value="1"/>
</dbReference>
<proteinExistence type="inferred from homology"/>
<dbReference type="GeneID" id="7827507"/>
<dbReference type="EMBL" id="GG662793">
    <property type="protein sequence ID" value="EAR90834.2"/>
    <property type="molecule type" value="Genomic_DNA"/>
</dbReference>
<evidence type="ECO:0000256" key="2">
    <source>
        <dbReference type="ARBA" id="ARBA00010387"/>
    </source>
</evidence>
<organism evidence="6 7">
    <name type="scientific">Tetrahymena thermophila (strain SB210)</name>
    <dbReference type="NCBI Taxonomy" id="312017"/>
    <lineage>
        <taxon>Eukaryota</taxon>
        <taxon>Sar</taxon>
        <taxon>Alveolata</taxon>
        <taxon>Ciliophora</taxon>
        <taxon>Intramacronucleata</taxon>
        <taxon>Oligohymenophorea</taxon>
        <taxon>Hymenostomatida</taxon>
        <taxon>Tetrahymenina</taxon>
        <taxon>Tetrahymenidae</taxon>
        <taxon>Tetrahymena</taxon>
    </lineage>
</organism>
<gene>
    <name evidence="6" type="ORF">TTHERM_00142410</name>
</gene>
<evidence type="ECO:0000256" key="3">
    <source>
        <dbReference type="ARBA" id="ARBA00013068"/>
    </source>
</evidence>
<keyword evidence="5" id="KW-0456">Lyase</keyword>
<reference evidence="7" key="1">
    <citation type="journal article" date="2006" name="PLoS Biol.">
        <title>Macronuclear genome sequence of the ciliate Tetrahymena thermophila, a model eukaryote.</title>
        <authorList>
            <person name="Eisen J.A."/>
            <person name="Coyne R.S."/>
            <person name="Wu M."/>
            <person name="Wu D."/>
            <person name="Thiagarajan M."/>
            <person name="Wortman J.R."/>
            <person name="Badger J.H."/>
            <person name="Ren Q."/>
            <person name="Amedeo P."/>
            <person name="Jones K.M."/>
            <person name="Tallon L.J."/>
            <person name="Delcher A.L."/>
            <person name="Salzberg S.L."/>
            <person name="Silva J.C."/>
            <person name="Haas B.J."/>
            <person name="Majoros W.H."/>
            <person name="Farzad M."/>
            <person name="Carlton J.M."/>
            <person name="Smith R.K. Jr."/>
            <person name="Garg J."/>
            <person name="Pearlman R.E."/>
            <person name="Karrer K.M."/>
            <person name="Sun L."/>
            <person name="Manning G."/>
            <person name="Elde N.C."/>
            <person name="Turkewitz A.P."/>
            <person name="Asai D.J."/>
            <person name="Wilkes D.E."/>
            <person name="Wang Y."/>
            <person name="Cai H."/>
            <person name="Collins K."/>
            <person name="Stewart B.A."/>
            <person name="Lee S.R."/>
            <person name="Wilamowska K."/>
            <person name="Weinberg Z."/>
            <person name="Ruzzo W.L."/>
            <person name="Wloga D."/>
            <person name="Gaertig J."/>
            <person name="Frankel J."/>
            <person name="Tsao C.-C."/>
            <person name="Gorovsky M.A."/>
            <person name="Keeling P.J."/>
            <person name="Waller R.F."/>
            <person name="Patron N.J."/>
            <person name="Cherry J.M."/>
            <person name="Stover N.A."/>
            <person name="Krieger C.J."/>
            <person name="del Toro C."/>
            <person name="Ryder H.F."/>
            <person name="Williamson S.C."/>
            <person name="Barbeau R.A."/>
            <person name="Hamilton E.P."/>
            <person name="Orias E."/>
        </authorList>
    </citation>
    <scope>NUCLEOTIDE SEQUENCE [LARGE SCALE GENOMIC DNA]</scope>
    <source>
        <strain evidence="7">SB210</strain>
    </source>
</reference>
<dbReference type="InterPro" id="IPR000741">
    <property type="entry name" value="FBA_I"/>
</dbReference>
<dbReference type="KEGG" id="tet:TTHERM_00142410"/>
<dbReference type="Proteomes" id="UP000009168">
    <property type="component" value="Unassembled WGS sequence"/>
</dbReference>
<evidence type="ECO:0000313" key="7">
    <source>
        <dbReference type="Proteomes" id="UP000009168"/>
    </source>
</evidence>
<dbReference type="AlphaFoldDB" id="I7M7A0"/>
<comment type="pathway">
    <text evidence="1">Carbohydrate degradation; glycolysis; D-glyceraldehyde 3-phosphate and glycerone phosphate from D-glucose: step 4/4.</text>
</comment>
<keyword evidence="4" id="KW-0324">Glycolysis</keyword>
<sequence length="360" mass="42201">MELEFQSTINQSIQEFVCKKKGIINLGYILDSQRALKILENKQDLLKYLADMIIQNSDYSQFYNTIILNYEQFSESITDKRFKSIEDKSYENFLSRYEIKGVNFKEGCDIQEILDNRFVYNYELICFKADIQILGQSHEKECQDENVSQKYLEQQNKLKKIGEYIKEFNNQQSDLIFLIDFNITQDNESKTKKTRETMHQLEQQLYSFCVENLLKNEIPLQNMIISLNLPLIGQKNIKQATNWVEESAFNSLIMLSHALPACIGGVAITYDGVIEVNTFSKYLNEMNRLSAIKYFPITYMTHQSNFEYLALKWKGQDINYISTSNYFYRYSESLESGLHGNYKYQLEDLVFGAIEIGDIS</sequence>
<evidence type="ECO:0000256" key="4">
    <source>
        <dbReference type="ARBA" id="ARBA00023152"/>
    </source>
</evidence>
<dbReference type="RefSeq" id="XP_001011079.2">
    <property type="nucleotide sequence ID" value="XM_001011079.2"/>
</dbReference>
<keyword evidence="7" id="KW-1185">Reference proteome</keyword>
<dbReference type="EC" id="4.1.2.13" evidence="3"/>
<dbReference type="Pfam" id="PF00274">
    <property type="entry name" value="Glycolytic"/>
    <property type="match status" value="1"/>
</dbReference>
<accession>I7M7A0</accession>
<dbReference type="InParanoid" id="I7M7A0"/>
<evidence type="ECO:0000256" key="5">
    <source>
        <dbReference type="ARBA" id="ARBA00023239"/>
    </source>
</evidence>
<dbReference type="GO" id="GO:0006096">
    <property type="term" value="P:glycolytic process"/>
    <property type="evidence" value="ECO:0007669"/>
    <property type="project" value="UniProtKB-UniPathway"/>
</dbReference>